<organism evidence="1">
    <name type="scientific">Arundo donax</name>
    <name type="common">Giant reed</name>
    <name type="synonym">Donax arundinaceus</name>
    <dbReference type="NCBI Taxonomy" id="35708"/>
    <lineage>
        <taxon>Eukaryota</taxon>
        <taxon>Viridiplantae</taxon>
        <taxon>Streptophyta</taxon>
        <taxon>Embryophyta</taxon>
        <taxon>Tracheophyta</taxon>
        <taxon>Spermatophyta</taxon>
        <taxon>Magnoliopsida</taxon>
        <taxon>Liliopsida</taxon>
        <taxon>Poales</taxon>
        <taxon>Poaceae</taxon>
        <taxon>PACMAD clade</taxon>
        <taxon>Arundinoideae</taxon>
        <taxon>Arundineae</taxon>
        <taxon>Arundo</taxon>
    </lineage>
</organism>
<protein>
    <submittedName>
        <fullName evidence="1">Uncharacterized protein</fullName>
    </submittedName>
</protein>
<reference evidence="1" key="2">
    <citation type="journal article" date="2015" name="Data Brief">
        <title>Shoot transcriptome of the giant reed, Arundo donax.</title>
        <authorList>
            <person name="Barrero R.A."/>
            <person name="Guerrero F.D."/>
            <person name="Moolhuijzen P."/>
            <person name="Goolsby J.A."/>
            <person name="Tidwell J."/>
            <person name="Bellgard S.E."/>
            <person name="Bellgard M.I."/>
        </authorList>
    </citation>
    <scope>NUCLEOTIDE SEQUENCE</scope>
    <source>
        <tissue evidence="1">Shoot tissue taken approximately 20 cm above the soil surface</tissue>
    </source>
</reference>
<accession>A0A0A8YQF1</accession>
<sequence length="27" mass="3112">MPTLINKRENLLLSRHIGGKVPCRSDY</sequence>
<evidence type="ECO:0000313" key="1">
    <source>
        <dbReference type="EMBL" id="JAD29034.1"/>
    </source>
</evidence>
<reference evidence="1" key="1">
    <citation type="submission" date="2014-09" db="EMBL/GenBank/DDBJ databases">
        <authorList>
            <person name="Magalhaes I.L.F."/>
            <person name="Oliveira U."/>
            <person name="Santos F.R."/>
            <person name="Vidigal T.H.D.A."/>
            <person name="Brescovit A.D."/>
            <person name="Santos A.J."/>
        </authorList>
    </citation>
    <scope>NUCLEOTIDE SEQUENCE</scope>
    <source>
        <tissue evidence="1">Shoot tissue taken approximately 20 cm above the soil surface</tissue>
    </source>
</reference>
<dbReference type="AlphaFoldDB" id="A0A0A8YQF1"/>
<proteinExistence type="predicted"/>
<name>A0A0A8YQF1_ARUDO</name>
<dbReference type="EMBL" id="GBRH01268861">
    <property type="protein sequence ID" value="JAD29034.1"/>
    <property type="molecule type" value="Transcribed_RNA"/>
</dbReference>